<evidence type="ECO:0000256" key="4">
    <source>
        <dbReference type="ARBA" id="ARBA00011738"/>
    </source>
</evidence>
<dbReference type="InterPro" id="IPR015421">
    <property type="entry name" value="PyrdxlP-dep_Trfase_major"/>
</dbReference>
<dbReference type="GO" id="GO:0030170">
    <property type="term" value="F:pyridoxal phosphate binding"/>
    <property type="evidence" value="ECO:0007669"/>
    <property type="project" value="UniProtKB-UniRule"/>
</dbReference>
<reference evidence="15" key="1">
    <citation type="submission" date="2020-02" db="EMBL/GenBank/DDBJ databases">
        <title>Genomic and physiological characterization of two novel Nitrospinaceae genera.</title>
        <authorList>
            <person name="Mueller A.J."/>
            <person name="Jung M.-Y."/>
            <person name="Strachan C.R."/>
            <person name="Herbold C.W."/>
            <person name="Kirkegaard R.H."/>
            <person name="Daims H."/>
        </authorList>
    </citation>
    <scope>NUCLEOTIDE SEQUENCE [LARGE SCALE GENOMIC DNA]</scope>
</reference>
<evidence type="ECO:0000256" key="1">
    <source>
        <dbReference type="ARBA" id="ARBA00001933"/>
    </source>
</evidence>
<dbReference type="UniPathway" id="UPA00078">
    <property type="reaction ID" value="UER00160"/>
</dbReference>
<keyword evidence="10 13" id="KW-0663">Pyridoxal phosphate</keyword>
<keyword evidence="5 13" id="KW-0963">Cytoplasm</keyword>
<evidence type="ECO:0000256" key="5">
    <source>
        <dbReference type="ARBA" id="ARBA00022490"/>
    </source>
</evidence>
<dbReference type="HAMAP" id="MF_00834">
    <property type="entry name" value="BioA"/>
    <property type="match status" value="1"/>
</dbReference>
<gene>
    <name evidence="13 14" type="primary">bioA</name>
    <name evidence="14" type="ORF">G3M78_13350</name>
</gene>
<dbReference type="PANTHER" id="PTHR42684:SF17">
    <property type="entry name" value="ADENOSYLMETHIONINE-8-AMINO-7-OXONONANOATE AMINOTRANSFERASE"/>
    <property type="match status" value="1"/>
</dbReference>
<protein>
    <recommendedName>
        <fullName evidence="13">Adenosylmethionine-8-amino-7-oxononanoate aminotransferase</fullName>
        <ecNumber evidence="13">2.6.1.62</ecNumber>
    </recommendedName>
    <alternativeName>
        <fullName evidence="13">7,8-diamino-pelargonic acid aminotransferase</fullName>
        <shortName evidence="13">DAPA AT</shortName>
        <shortName evidence="13">DAPA aminotransferase</shortName>
    </alternativeName>
    <alternativeName>
        <fullName evidence="13">7,8-diaminononanoate synthase</fullName>
        <shortName evidence="13">DANS</shortName>
    </alternativeName>
    <alternativeName>
        <fullName evidence="13">Diaminopelargonic acid synthase</fullName>
    </alternativeName>
</protein>
<dbReference type="GO" id="GO:0009102">
    <property type="term" value="P:biotin biosynthetic process"/>
    <property type="evidence" value="ECO:0007669"/>
    <property type="project" value="UniProtKB-UniRule"/>
</dbReference>
<evidence type="ECO:0000256" key="6">
    <source>
        <dbReference type="ARBA" id="ARBA00022576"/>
    </source>
</evidence>
<feature type="site" description="Participates in the substrate recognition with KAPA and in a stacking interaction with the adenine ring of SAM" evidence="13">
    <location>
        <position position="23"/>
    </location>
</feature>
<dbReference type="Gene3D" id="3.40.640.10">
    <property type="entry name" value="Type I PLP-dependent aspartate aminotransferase-like (Major domain)"/>
    <property type="match status" value="1"/>
</dbReference>
<evidence type="ECO:0000313" key="15">
    <source>
        <dbReference type="Proteomes" id="UP000594464"/>
    </source>
</evidence>
<evidence type="ECO:0000256" key="8">
    <source>
        <dbReference type="ARBA" id="ARBA00022691"/>
    </source>
</evidence>
<dbReference type="InterPro" id="IPR015424">
    <property type="entry name" value="PyrdxlP-dep_Trfase"/>
</dbReference>
<dbReference type="EC" id="2.6.1.62" evidence="13"/>
<evidence type="ECO:0000256" key="9">
    <source>
        <dbReference type="ARBA" id="ARBA00022756"/>
    </source>
</evidence>
<dbReference type="Gene3D" id="3.90.1150.10">
    <property type="entry name" value="Aspartate Aminotransferase, domain 1"/>
    <property type="match status" value="1"/>
</dbReference>
<keyword evidence="7 13" id="KW-0808">Transferase</keyword>
<dbReference type="FunFam" id="3.40.640.10:FF:000078">
    <property type="entry name" value="Adenosylmethionine-8-amino-7-oxononanoate aminotransferase"/>
    <property type="match status" value="1"/>
</dbReference>
<comment type="catalytic activity">
    <reaction evidence="11 13">
        <text>(8S)-8-amino-7-oxononanoate + S-adenosyl-L-methionine = S-adenosyl-4-methylsulfanyl-2-oxobutanoate + (7R,8S)-7,8-diammoniononanoate</text>
        <dbReference type="Rhea" id="RHEA:16861"/>
        <dbReference type="ChEBI" id="CHEBI:16490"/>
        <dbReference type="ChEBI" id="CHEBI:59789"/>
        <dbReference type="ChEBI" id="CHEBI:149468"/>
        <dbReference type="ChEBI" id="CHEBI:149469"/>
        <dbReference type="EC" id="2.6.1.62"/>
    </reaction>
</comment>
<feature type="binding site" evidence="13">
    <location>
        <position position="418"/>
    </location>
    <ligand>
        <name>substrate</name>
    </ligand>
</feature>
<dbReference type="Pfam" id="PF00202">
    <property type="entry name" value="Aminotran_3"/>
    <property type="match status" value="1"/>
</dbReference>
<dbReference type="InterPro" id="IPR005814">
    <property type="entry name" value="Aminotrans_3"/>
</dbReference>
<feature type="binding site" evidence="13">
    <location>
        <position position="323"/>
    </location>
    <ligand>
        <name>substrate</name>
    </ligand>
</feature>
<keyword evidence="8 13" id="KW-0949">S-adenosyl-L-methionine</keyword>
<accession>A0A7T0C4G3</accession>
<evidence type="ECO:0000256" key="3">
    <source>
        <dbReference type="ARBA" id="ARBA00005063"/>
    </source>
</evidence>
<feature type="modified residue" description="N6-(pyridoxal phosphate)lysine" evidence="13">
    <location>
        <position position="288"/>
    </location>
</feature>
<evidence type="ECO:0000256" key="7">
    <source>
        <dbReference type="ARBA" id="ARBA00022679"/>
    </source>
</evidence>
<dbReference type="AlphaFoldDB" id="A0A7T0C4G3"/>
<comment type="function">
    <text evidence="13">Catalyzes the transfer of the alpha-amino group from S-adenosyl-L-methionine (SAM) to 7-keto-8-aminopelargonic acid (KAPA) to form 7,8-diaminopelargonic acid (DAPA). It is the only aminotransferase known to utilize SAM as an amino donor.</text>
</comment>
<evidence type="ECO:0000313" key="14">
    <source>
        <dbReference type="EMBL" id="QPJ66325.1"/>
    </source>
</evidence>
<proteinExistence type="inferred from homology"/>
<feature type="binding site" evidence="13">
    <location>
        <position position="288"/>
    </location>
    <ligand>
        <name>substrate</name>
    </ligand>
</feature>
<feature type="binding site" evidence="13">
    <location>
        <begin position="120"/>
        <end position="121"/>
    </location>
    <ligand>
        <name>pyridoxal 5'-phosphate</name>
        <dbReference type="ChEBI" id="CHEBI:597326"/>
    </ligand>
</feature>
<evidence type="ECO:0000256" key="12">
    <source>
        <dbReference type="ARBA" id="ARBA00060970"/>
    </source>
</evidence>
<dbReference type="CDD" id="cd00610">
    <property type="entry name" value="OAT_like"/>
    <property type="match status" value="1"/>
</dbReference>
<keyword evidence="9 13" id="KW-0093">Biotin biosynthesis</keyword>
<organism evidence="14 15">
    <name type="scientific">Candidatus Nitrohelix vancouverensis</name>
    <dbReference type="NCBI Taxonomy" id="2705534"/>
    <lineage>
        <taxon>Bacteria</taxon>
        <taxon>Pseudomonadati</taxon>
        <taxon>Nitrospinota/Tectimicrobiota group</taxon>
        <taxon>Nitrospinota</taxon>
        <taxon>Nitrospinia</taxon>
        <taxon>Nitrospinales</taxon>
        <taxon>Nitrospinaceae</taxon>
        <taxon>Candidatus Nitrohelix</taxon>
    </lineage>
</organism>
<feature type="binding site" evidence="13">
    <location>
        <begin position="324"/>
        <end position="325"/>
    </location>
    <ligand>
        <name>pyridoxal 5'-phosphate</name>
        <dbReference type="ChEBI" id="CHEBI:597326"/>
    </ligand>
</feature>
<dbReference type="EMBL" id="CP048620">
    <property type="protein sequence ID" value="QPJ66325.1"/>
    <property type="molecule type" value="Genomic_DNA"/>
</dbReference>
<evidence type="ECO:0000256" key="10">
    <source>
        <dbReference type="ARBA" id="ARBA00022898"/>
    </source>
</evidence>
<evidence type="ECO:0000256" key="2">
    <source>
        <dbReference type="ARBA" id="ARBA00004496"/>
    </source>
</evidence>
<evidence type="ECO:0000256" key="11">
    <source>
        <dbReference type="ARBA" id="ARBA00048449"/>
    </source>
</evidence>
<feature type="binding site" evidence="13">
    <location>
        <position position="259"/>
    </location>
    <ligand>
        <name>pyridoxal 5'-phosphate</name>
        <dbReference type="ChEBI" id="CHEBI:597326"/>
    </ligand>
</feature>
<name>A0A7T0C4G3_9BACT</name>
<comment type="subunit">
    <text evidence="4 13">Homodimer.</text>
</comment>
<comment type="cofactor">
    <cofactor evidence="1 13">
        <name>pyridoxal 5'-phosphate</name>
        <dbReference type="ChEBI" id="CHEBI:597326"/>
    </cofactor>
</comment>
<evidence type="ECO:0000256" key="13">
    <source>
        <dbReference type="HAMAP-Rule" id="MF_00834"/>
    </source>
</evidence>
<sequence>MTMQENNDSPELRQDRQHVWHPCTPLRDHENLPPLLIDSADGIYLKDANGARYMDLISSWWVNLFGHNHPKINEAIEDQLKRFAHVMFAGITHRPATRLAERLVEHTPPNLTRVFFSDNGSTSIEVALKMSLQYWKQRGKPEKKRFLYLKGAYHGETLGALSVCGIPLFREKFEDVLHENIEVEGPDCFRCPYGLKRESCNAECFEPFEKALEEHAEQTAGAALEPLVQGAAGMKMYPPVYLKKLQAACDKAGVHTIFDEIAVGFGRTGSLFVCGAHELQPTFLCLSKGLTSGYLPLAATLTSEEIHSAFDGGFETLNWFAHSHSYTANPLACSAANASLDLFGEEGFWESLQSKVEAIGRGGERLQDLPWCGEFRQTGMIAAVELVQSKDGKIAFPFKERIGYKIYAEGLKRGVFMRPLGNVLYFMPPYIITVGEIERMVEIARDSIVAALRT</sequence>
<dbReference type="InterPro" id="IPR005815">
    <property type="entry name" value="BioA"/>
</dbReference>
<dbReference type="SUPFAM" id="SSF53383">
    <property type="entry name" value="PLP-dependent transferases"/>
    <property type="match status" value="1"/>
</dbReference>
<dbReference type="InterPro" id="IPR015422">
    <property type="entry name" value="PyrdxlP-dep_Trfase_small"/>
</dbReference>
<dbReference type="GO" id="GO:0004015">
    <property type="term" value="F:adenosylmethionine-8-amino-7-oxononanoate transaminase activity"/>
    <property type="evidence" value="ECO:0007669"/>
    <property type="project" value="UniProtKB-UniRule"/>
</dbReference>
<feature type="binding site" evidence="13">
    <location>
        <position position="153"/>
    </location>
    <ligand>
        <name>substrate</name>
    </ligand>
</feature>
<dbReference type="PANTHER" id="PTHR42684">
    <property type="entry name" value="ADENOSYLMETHIONINE-8-AMINO-7-OXONONANOATE AMINOTRANSFERASE"/>
    <property type="match status" value="1"/>
</dbReference>
<dbReference type="NCBIfam" id="TIGR00508">
    <property type="entry name" value="bioA"/>
    <property type="match status" value="1"/>
</dbReference>
<dbReference type="KEGG" id="nva:G3M78_13350"/>
<feature type="binding site" evidence="13">
    <location>
        <position position="60"/>
    </location>
    <ligand>
        <name>substrate</name>
    </ligand>
</feature>
<comment type="pathway">
    <text evidence="3 13">Cofactor biosynthesis; biotin biosynthesis; 7,8-diaminononanoate from 8-amino-7-oxononanoate (SAM route): step 1/1.</text>
</comment>
<dbReference type="Proteomes" id="UP000594464">
    <property type="component" value="Chromosome"/>
</dbReference>
<comment type="similarity">
    <text evidence="12 13">Belongs to the class-III pyridoxal-phosphate-dependent aminotransferase family. BioA subfamily.</text>
</comment>
<dbReference type="GO" id="GO:0005737">
    <property type="term" value="C:cytoplasm"/>
    <property type="evidence" value="ECO:0007669"/>
    <property type="project" value="UniProtKB-SubCell"/>
</dbReference>
<comment type="subcellular location">
    <subcellularLocation>
        <location evidence="2 13">Cytoplasm</location>
    </subcellularLocation>
</comment>
<dbReference type="NCBIfam" id="NF004624">
    <property type="entry name" value="PRK05964.1"/>
    <property type="match status" value="1"/>
</dbReference>
<keyword evidence="6 13" id="KW-0032">Aminotransferase</keyword>